<evidence type="ECO:0000313" key="2">
    <source>
        <dbReference type="EMBL" id="SDU80173.1"/>
    </source>
</evidence>
<accession>A0A1H2LGJ5</accession>
<keyword evidence="3" id="KW-1185">Reference proteome</keyword>
<protein>
    <submittedName>
        <fullName evidence="2">Uncharacterized protein</fullName>
    </submittedName>
</protein>
<feature type="compositionally biased region" description="Basic and acidic residues" evidence="1">
    <location>
        <begin position="14"/>
        <end position="29"/>
    </location>
</feature>
<dbReference type="EMBL" id="LT629791">
    <property type="protein sequence ID" value="SDU80173.1"/>
    <property type="molecule type" value="Genomic_DNA"/>
</dbReference>
<sequence>MGCTMTEEQQQAQEARHALQEAIDRRDNGGESGQGDLAVRTR</sequence>
<evidence type="ECO:0000313" key="3">
    <source>
        <dbReference type="Proteomes" id="UP000182977"/>
    </source>
</evidence>
<reference evidence="3" key="1">
    <citation type="submission" date="2016-10" db="EMBL/GenBank/DDBJ databases">
        <authorList>
            <person name="Varghese N."/>
            <person name="Submissions S."/>
        </authorList>
    </citation>
    <scope>NUCLEOTIDE SEQUENCE [LARGE SCALE GENOMIC DNA]</scope>
    <source>
        <strain evidence="3">DSM 45079</strain>
    </source>
</reference>
<dbReference type="STRING" id="419479.SAMN04488563_6128"/>
<proteinExistence type="predicted"/>
<evidence type="ECO:0000256" key="1">
    <source>
        <dbReference type="SAM" id="MobiDB-lite"/>
    </source>
</evidence>
<dbReference type="AlphaFoldDB" id="A0A1H2LGJ5"/>
<name>A0A1H2LGJ5_9ACTN</name>
<gene>
    <name evidence="2" type="ORF">SAMN04488563_6128</name>
</gene>
<dbReference type="Proteomes" id="UP000182977">
    <property type="component" value="Chromosome I"/>
</dbReference>
<feature type="region of interest" description="Disordered" evidence="1">
    <location>
        <begin position="1"/>
        <end position="42"/>
    </location>
</feature>
<organism evidence="2 3">
    <name type="scientific">Jiangella alkaliphila</name>
    <dbReference type="NCBI Taxonomy" id="419479"/>
    <lineage>
        <taxon>Bacteria</taxon>
        <taxon>Bacillati</taxon>
        <taxon>Actinomycetota</taxon>
        <taxon>Actinomycetes</taxon>
        <taxon>Jiangellales</taxon>
        <taxon>Jiangellaceae</taxon>
        <taxon>Jiangella</taxon>
    </lineage>
</organism>